<name>A0AB39PMZ9_9ACTN</name>
<dbReference type="Pfam" id="PF00400">
    <property type="entry name" value="WD40"/>
    <property type="match status" value="1"/>
</dbReference>
<feature type="repeat" description="WD" evidence="3">
    <location>
        <begin position="66"/>
        <end position="109"/>
    </location>
</feature>
<evidence type="ECO:0000313" key="5">
    <source>
        <dbReference type="EMBL" id="XDQ31511.1"/>
    </source>
</evidence>
<dbReference type="InterPro" id="IPR050505">
    <property type="entry name" value="WDR55/POC1"/>
</dbReference>
<accession>A0AB39PMZ9</accession>
<dbReference type="InterPro" id="IPR036322">
    <property type="entry name" value="WD40_repeat_dom_sf"/>
</dbReference>
<evidence type="ECO:0000256" key="2">
    <source>
        <dbReference type="ARBA" id="ARBA00022737"/>
    </source>
</evidence>
<dbReference type="RefSeq" id="WP_369242487.1">
    <property type="nucleotide sequence ID" value="NZ_CP163435.1"/>
</dbReference>
<dbReference type="Gene3D" id="2.130.10.10">
    <property type="entry name" value="YVTN repeat-like/Quinoprotein amine dehydrogenase"/>
    <property type="match status" value="2"/>
</dbReference>
<feature type="repeat" description="WD" evidence="3">
    <location>
        <begin position="208"/>
        <end position="252"/>
    </location>
</feature>
<gene>
    <name evidence="5" type="ORF">AB5J56_10895</name>
</gene>
<dbReference type="EMBL" id="CP163435">
    <property type="protein sequence ID" value="XDQ31511.1"/>
    <property type="molecule type" value="Genomic_DNA"/>
</dbReference>
<dbReference type="InterPro" id="IPR015943">
    <property type="entry name" value="WD40/YVTN_repeat-like_dom_sf"/>
</dbReference>
<dbReference type="PROSITE" id="PS00678">
    <property type="entry name" value="WD_REPEATS_1"/>
    <property type="match status" value="1"/>
</dbReference>
<evidence type="ECO:0000256" key="1">
    <source>
        <dbReference type="ARBA" id="ARBA00022574"/>
    </source>
</evidence>
<dbReference type="PROSITE" id="PS50082">
    <property type="entry name" value="WD_REPEATS_2"/>
    <property type="match status" value="2"/>
</dbReference>
<dbReference type="AlphaFoldDB" id="A0AB39PMZ9"/>
<organism evidence="5">
    <name type="scientific">Streptomyces sp. R21</name>
    <dbReference type="NCBI Taxonomy" id="3238627"/>
    <lineage>
        <taxon>Bacteria</taxon>
        <taxon>Bacillati</taxon>
        <taxon>Actinomycetota</taxon>
        <taxon>Actinomycetes</taxon>
        <taxon>Kitasatosporales</taxon>
        <taxon>Streptomycetaceae</taxon>
        <taxon>Streptomyces</taxon>
    </lineage>
</organism>
<dbReference type="InterPro" id="IPR001680">
    <property type="entry name" value="WD40_rpt"/>
</dbReference>
<keyword evidence="1 3" id="KW-0853">WD repeat</keyword>
<dbReference type="SMART" id="SM00320">
    <property type="entry name" value="WD40"/>
    <property type="match status" value="8"/>
</dbReference>
<dbReference type="InterPro" id="IPR019775">
    <property type="entry name" value="WD40_repeat_CS"/>
</dbReference>
<evidence type="ECO:0000256" key="3">
    <source>
        <dbReference type="PROSITE-ProRule" id="PRU00221"/>
    </source>
</evidence>
<protein>
    <submittedName>
        <fullName evidence="5">WD40 repeat domain-containing protein</fullName>
    </submittedName>
</protein>
<dbReference type="PANTHER" id="PTHR44019:SF8">
    <property type="entry name" value="POC1 CENTRIOLAR PROTEIN HOMOLOG"/>
    <property type="match status" value="1"/>
</dbReference>
<evidence type="ECO:0000256" key="4">
    <source>
        <dbReference type="SAM" id="MobiDB-lite"/>
    </source>
</evidence>
<sequence>MFEHDAGATDWGPRPEDGDGKLLNKCIYDLDAYVAPDTGHLCVVSVGLDGLINIRDVDEDVLLNSIRSHSGRILGVVFVGDGDERSVVAGGAERTVSSWNARTGELERVFQFESELFALSCLRLPSGSALVAAGDENGVVRILDTAAWPDARELNLRRPNARNLVTSTDLVSADGRLLVAVAQTADMSEGTGRVSVWDVLNGASVMDIESHDGGAAAVSWLALPDGGLLLASSGRDRVVRIWDVDTQMCLADFVLPEEVGVVRWASPGPDSAMLAAGCGDTHVHLLEVRWRALRQEGRAAPEGALFDVTAALGARSGERTQAVAWDAHPVTSPRLSAVRQDEADLYAAIAWSADGTVRHVIGRAGDIELWDPGASGAPGPYVLDSFLRDVRCLACAETTQGTLLAAGSGGRYAQVWDITQRESSLPKAFELVGAPVTAVALGDTSEGRTLVAAACAGGGARVRIWDVADGRLLAECSTASAVCGMAFTVSNDGRTVLAAGDTHHLYLWASEDEEGWIETRVGIDAQVRAVHWVSLSDGRKLLAAGLVNGRVMLWDFPDLRGPFVVDTDCGWVASIALAADSSNRVWLAVGGSRGWATYELRIDPPVRGADRAPVMRTRTVLPSIRSAAMPGLFALGQAGMWRPLGLLEDTLTLTATTRSGGLHDERRAVLREHAGVRRLRELDWPARARVALAGLLLVDADCGEMWVPPEGTGPAQWHAAFTAVSPAATGAERQPGPEVDALTAAADRVGERTVGMLTVLGPEVAAADPGLILRLIGRESDLPLLDAQGLKLLAAASLEQSKVTTHVGVATHVPGAIGVSRHGLPDQLLQTQLALPSEILTLRRLTHELLYRQHSAFVPPRPQPVTLVLDTTPPTFGGVESLLRLVGHLITTSLWQQGERPLLVTAGRPDRVVELTGPAQLMELWTSRTLYSPEETLAMALDTARAEGLPVVLLAHQHAPRPEHAPWLRLLATHHPGEPPAEGLSNGRHHFLPPSPPARQLVSTVRALLADTEGQVS</sequence>
<reference evidence="5" key="1">
    <citation type="submission" date="2024-07" db="EMBL/GenBank/DDBJ databases">
        <authorList>
            <person name="Yu S.T."/>
        </authorList>
    </citation>
    <scope>NUCLEOTIDE SEQUENCE</scope>
    <source>
        <strain evidence="5">R21</strain>
    </source>
</reference>
<feature type="region of interest" description="Disordered" evidence="4">
    <location>
        <begin position="973"/>
        <end position="997"/>
    </location>
</feature>
<dbReference type="SUPFAM" id="SSF50978">
    <property type="entry name" value="WD40 repeat-like"/>
    <property type="match status" value="2"/>
</dbReference>
<dbReference type="PANTHER" id="PTHR44019">
    <property type="entry name" value="WD REPEAT-CONTAINING PROTEIN 55"/>
    <property type="match status" value="1"/>
</dbReference>
<keyword evidence="2" id="KW-0677">Repeat</keyword>
<proteinExistence type="predicted"/>